<organism evidence="3 4">
    <name type="scientific">Bremia lactucae</name>
    <name type="common">Lettuce downy mildew</name>
    <dbReference type="NCBI Taxonomy" id="4779"/>
    <lineage>
        <taxon>Eukaryota</taxon>
        <taxon>Sar</taxon>
        <taxon>Stramenopiles</taxon>
        <taxon>Oomycota</taxon>
        <taxon>Peronosporomycetes</taxon>
        <taxon>Peronosporales</taxon>
        <taxon>Peronosporaceae</taxon>
        <taxon>Bremia</taxon>
    </lineage>
</organism>
<evidence type="ECO:0000313" key="3">
    <source>
        <dbReference type="EMBL" id="TDH69801.1"/>
    </source>
</evidence>
<feature type="transmembrane region" description="Helical" evidence="2">
    <location>
        <begin position="19"/>
        <end position="37"/>
    </location>
</feature>
<evidence type="ECO:0000256" key="1">
    <source>
        <dbReference type="SAM" id="MobiDB-lite"/>
    </source>
</evidence>
<dbReference type="RefSeq" id="XP_067819300.1">
    <property type="nucleotide sequence ID" value="XM_067959385.1"/>
</dbReference>
<dbReference type="Proteomes" id="UP000294530">
    <property type="component" value="Unassembled WGS sequence"/>
</dbReference>
<name>A0A976FNE6_BRELC</name>
<feature type="region of interest" description="Disordered" evidence="1">
    <location>
        <begin position="55"/>
        <end position="103"/>
    </location>
</feature>
<reference evidence="3 4" key="1">
    <citation type="journal article" date="2021" name="Genome Biol.">
        <title>AFLAP: assembly-free linkage analysis pipeline using k-mers from genome sequencing data.</title>
        <authorList>
            <person name="Fletcher K."/>
            <person name="Zhang L."/>
            <person name="Gil J."/>
            <person name="Han R."/>
            <person name="Cavanaugh K."/>
            <person name="Michelmore R."/>
        </authorList>
    </citation>
    <scope>NUCLEOTIDE SEQUENCE [LARGE SCALE GENOMIC DNA]</scope>
    <source>
        <strain evidence="3 4">SF5</strain>
    </source>
</reference>
<accession>A0A976FNE6</accession>
<protein>
    <submittedName>
        <fullName evidence="3">Uncharacterized protein</fullName>
    </submittedName>
</protein>
<keyword evidence="2" id="KW-0812">Transmembrane</keyword>
<dbReference type="KEGG" id="blac:94345056"/>
<feature type="compositionally biased region" description="Basic residues" evidence="1">
    <location>
        <begin position="59"/>
        <end position="70"/>
    </location>
</feature>
<dbReference type="OrthoDB" id="1880850at2759"/>
<evidence type="ECO:0000313" key="4">
    <source>
        <dbReference type="Proteomes" id="UP000294530"/>
    </source>
</evidence>
<comment type="caution">
    <text evidence="3">The sequence shown here is derived from an EMBL/GenBank/DDBJ whole genome shotgun (WGS) entry which is preliminary data.</text>
</comment>
<dbReference type="AlphaFoldDB" id="A0A976FNE6"/>
<keyword evidence="2" id="KW-0472">Membrane</keyword>
<gene>
    <name evidence="3" type="ORF">CCR75_001281</name>
</gene>
<keyword evidence="2" id="KW-1133">Transmembrane helix</keyword>
<dbReference type="GeneID" id="94345056"/>
<sequence length="103" mass="11369">MPVCATYIRSNAAMSGRPYMYLFALTGCSIAAMGLLATMSTRKNGMVCTKGEMEEERARLRRLRASRRSARTPGTGRSRNFSRSRVKSHSNYQMLESPAGSAP</sequence>
<keyword evidence="4" id="KW-1185">Reference proteome</keyword>
<proteinExistence type="predicted"/>
<evidence type="ECO:0000256" key="2">
    <source>
        <dbReference type="SAM" id="Phobius"/>
    </source>
</evidence>
<dbReference type="EMBL" id="SHOA02000007">
    <property type="protein sequence ID" value="TDH69801.1"/>
    <property type="molecule type" value="Genomic_DNA"/>
</dbReference>